<organism evidence="1">
    <name type="scientific">Spongospora subterranea</name>
    <dbReference type="NCBI Taxonomy" id="70186"/>
    <lineage>
        <taxon>Eukaryota</taxon>
        <taxon>Sar</taxon>
        <taxon>Rhizaria</taxon>
        <taxon>Endomyxa</taxon>
        <taxon>Phytomyxea</taxon>
        <taxon>Plasmodiophorida</taxon>
        <taxon>Plasmodiophoridae</taxon>
        <taxon>Spongospora</taxon>
    </lineage>
</organism>
<name>A0A0H5R4I7_9EUKA</name>
<dbReference type="AlphaFoldDB" id="A0A0H5R4I7"/>
<evidence type="ECO:0000313" key="1">
    <source>
        <dbReference type="EMBL" id="CRZ09053.1"/>
    </source>
</evidence>
<reference evidence="1" key="1">
    <citation type="submission" date="2015-04" db="EMBL/GenBank/DDBJ databases">
        <title>The genome sequence of the plant pathogenic Rhizarian Plasmodiophora brassicae reveals insights in its biotrophic life cycle and the origin of chitin synthesis.</title>
        <authorList>
            <person name="Schwelm A."/>
            <person name="Fogelqvist J."/>
            <person name="Knaust A."/>
            <person name="Julke S."/>
            <person name="Lilja T."/>
            <person name="Dhandapani V."/>
            <person name="Bonilla-Rosso G."/>
            <person name="Karlsson M."/>
            <person name="Shevchenko A."/>
            <person name="Choi S.R."/>
            <person name="Kim H.G."/>
            <person name="Park J.Y."/>
            <person name="Lim Y.P."/>
            <person name="Ludwig-Muller J."/>
            <person name="Dixelius C."/>
        </authorList>
    </citation>
    <scope>NUCLEOTIDE SEQUENCE</scope>
    <source>
        <tissue evidence="1">Potato root galls</tissue>
    </source>
</reference>
<accession>A0A0H5R4I7</accession>
<proteinExistence type="predicted"/>
<dbReference type="EMBL" id="HACM01008611">
    <property type="protein sequence ID" value="CRZ09053.1"/>
    <property type="molecule type" value="Transcribed_RNA"/>
</dbReference>
<feature type="non-terminal residue" evidence="1">
    <location>
        <position position="1"/>
    </location>
</feature>
<sequence>FLLSLLPITYSVSLHDFDKDTSHDGAPTASVPDKSRLTDKWSFHRLHDFFGQYHCIIVKVGIPMESDEMVDRIGKKLYEKGKEVCKKVVEIANVVNGTRRLGSPGTEVPIKKFMLMVGRKTNLNDAWIVYVMASLFSHQTTISLPKVWWCNLGGSSGSNQ</sequence>
<protein>
    <submittedName>
        <fullName evidence="1">Uncharacterized protein</fullName>
    </submittedName>
</protein>